<dbReference type="InterPro" id="IPR000182">
    <property type="entry name" value="GNAT_dom"/>
</dbReference>
<dbReference type="PROSITE" id="PS51186">
    <property type="entry name" value="GNAT"/>
    <property type="match status" value="1"/>
</dbReference>
<comment type="caution">
    <text evidence="2">The sequence shown here is derived from an EMBL/GenBank/DDBJ whole genome shotgun (WGS) entry which is preliminary data.</text>
</comment>
<dbReference type="GO" id="GO:0005840">
    <property type="term" value="C:ribosome"/>
    <property type="evidence" value="ECO:0007669"/>
    <property type="project" value="UniProtKB-KW"/>
</dbReference>
<dbReference type="EMBL" id="FXTY01000006">
    <property type="protein sequence ID" value="SMP28666.1"/>
    <property type="molecule type" value="Genomic_DNA"/>
</dbReference>
<evidence type="ECO:0000313" key="3">
    <source>
        <dbReference type="Proteomes" id="UP001157961"/>
    </source>
</evidence>
<gene>
    <name evidence="2" type="ORF">SAMN06265373_10675</name>
</gene>
<evidence type="ECO:0000313" key="2">
    <source>
        <dbReference type="EMBL" id="SMP28666.1"/>
    </source>
</evidence>
<dbReference type="SUPFAM" id="SSF55729">
    <property type="entry name" value="Acyl-CoA N-acyltransferases (Nat)"/>
    <property type="match status" value="1"/>
</dbReference>
<evidence type="ECO:0000259" key="1">
    <source>
        <dbReference type="PROSITE" id="PS51186"/>
    </source>
</evidence>
<feature type="domain" description="N-acetyltransferase" evidence="1">
    <location>
        <begin position="18"/>
        <end position="157"/>
    </location>
</feature>
<organism evidence="2 3">
    <name type="scientific">Shimia sagamensis</name>
    <dbReference type="NCBI Taxonomy" id="1566352"/>
    <lineage>
        <taxon>Bacteria</taxon>
        <taxon>Pseudomonadati</taxon>
        <taxon>Pseudomonadota</taxon>
        <taxon>Alphaproteobacteria</taxon>
        <taxon>Rhodobacterales</taxon>
        <taxon>Roseobacteraceae</taxon>
    </lineage>
</organism>
<keyword evidence="2" id="KW-0687">Ribonucleoprotein</keyword>
<dbReference type="Pfam" id="PF13508">
    <property type="entry name" value="Acetyltransf_7"/>
    <property type="match status" value="1"/>
</dbReference>
<sequence length="157" mass="17708">MRIGCVMVCVRGMAMTEVAVRRAVEADVPAMAQIVCDWEAATEWMTSPYAPAEIAEFIREAMPEREIWVAGDPIEGYLSFDVNVSRVGGLYCRKTGAGVGKALMDKAKSGRGFVWLTTHEPNEKAQKFYKREGFEEVSRHDGEIQESVREVRMEWRA</sequence>
<protein>
    <submittedName>
        <fullName evidence="2">Ribosomal protein S18 acetylase RimI</fullName>
    </submittedName>
</protein>
<keyword evidence="2" id="KW-0689">Ribosomal protein</keyword>
<proteinExistence type="predicted"/>
<dbReference type="Proteomes" id="UP001157961">
    <property type="component" value="Unassembled WGS sequence"/>
</dbReference>
<dbReference type="InterPro" id="IPR016181">
    <property type="entry name" value="Acyl_CoA_acyltransferase"/>
</dbReference>
<keyword evidence="3" id="KW-1185">Reference proteome</keyword>
<dbReference type="Gene3D" id="3.40.630.30">
    <property type="match status" value="1"/>
</dbReference>
<reference evidence="2 3" key="1">
    <citation type="submission" date="2017-05" db="EMBL/GenBank/DDBJ databases">
        <authorList>
            <person name="Varghese N."/>
            <person name="Submissions S."/>
        </authorList>
    </citation>
    <scope>NUCLEOTIDE SEQUENCE [LARGE SCALE GENOMIC DNA]</scope>
    <source>
        <strain evidence="2 3">DSM 29734</strain>
    </source>
</reference>
<accession>A0ABY1P8B7</accession>
<name>A0ABY1P8B7_9RHOB</name>